<dbReference type="PANTHER" id="PTHR22849:SF163">
    <property type="entry name" value="U-BOX DOMAIN-CONTAINING PROTEIN"/>
    <property type="match status" value="1"/>
</dbReference>
<keyword evidence="2 3" id="KW-0808">Transferase</keyword>
<feature type="domain" description="U-box" evidence="4">
    <location>
        <begin position="17"/>
        <end position="91"/>
    </location>
</feature>
<protein>
    <recommendedName>
        <fullName evidence="3 4">U-box domain-containing protein</fullName>
        <ecNumber evidence="3">2.3.2.27</ecNumber>
    </recommendedName>
    <alternativeName>
        <fullName evidence="3">RING-type E3 ubiquitin transferase PUB</fullName>
    </alternativeName>
</protein>
<comment type="function">
    <text evidence="3">Functions as an E3 ubiquitin ligase.</text>
</comment>
<dbReference type="GO" id="GO:0016567">
    <property type="term" value="P:protein ubiquitination"/>
    <property type="evidence" value="ECO:0007669"/>
    <property type="project" value="UniProtKB-UniRule"/>
</dbReference>
<comment type="catalytic activity">
    <reaction evidence="3">
        <text>S-ubiquitinyl-[E2 ubiquitin-conjugating enzyme]-L-cysteine + [acceptor protein]-L-lysine = [E2 ubiquitin-conjugating enzyme]-L-cysteine + N(6)-ubiquitinyl-[acceptor protein]-L-lysine.</text>
        <dbReference type="EC" id="2.3.2.27"/>
    </reaction>
</comment>
<dbReference type="InterPro" id="IPR003613">
    <property type="entry name" value="Ubox_domain"/>
</dbReference>
<keyword evidence="3" id="KW-0833">Ubl conjugation pathway</keyword>
<evidence type="ECO:0000313" key="6">
    <source>
        <dbReference type="Proteomes" id="UP001418222"/>
    </source>
</evidence>
<evidence type="ECO:0000256" key="1">
    <source>
        <dbReference type="ARBA" id="ARBA00004906"/>
    </source>
</evidence>
<sequence length="138" mass="15377">MRNTNSSFWVNREPSISILKDFCCPILLDLMKDPVITSSGQTYDRASITRWIKEVHCTYPNLGQMLSHTQFMPNRALRNLIALCIEHETSSNVGFARRSNVHPPPLAHVLAALVTATTDHIRSLLPTGTLPGGFPSFC</sequence>
<organism evidence="5 6">
    <name type="scientific">Platanthera zijinensis</name>
    <dbReference type="NCBI Taxonomy" id="2320716"/>
    <lineage>
        <taxon>Eukaryota</taxon>
        <taxon>Viridiplantae</taxon>
        <taxon>Streptophyta</taxon>
        <taxon>Embryophyta</taxon>
        <taxon>Tracheophyta</taxon>
        <taxon>Spermatophyta</taxon>
        <taxon>Magnoliopsida</taxon>
        <taxon>Liliopsida</taxon>
        <taxon>Asparagales</taxon>
        <taxon>Orchidaceae</taxon>
        <taxon>Orchidoideae</taxon>
        <taxon>Orchideae</taxon>
        <taxon>Orchidinae</taxon>
        <taxon>Platanthera</taxon>
    </lineage>
</organism>
<name>A0AAP0BRG4_9ASPA</name>
<dbReference type="InterPro" id="IPR045210">
    <property type="entry name" value="RING-Ubox_PUB"/>
</dbReference>
<evidence type="ECO:0000256" key="2">
    <source>
        <dbReference type="ARBA" id="ARBA00022679"/>
    </source>
</evidence>
<evidence type="ECO:0000256" key="3">
    <source>
        <dbReference type="RuleBase" id="RU369093"/>
    </source>
</evidence>
<accession>A0AAP0BRG4</accession>
<dbReference type="GO" id="GO:0061630">
    <property type="term" value="F:ubiquitin protein ligase activity"/>
    <property type="evidence" value="ECO:0007669"/>
    <property type="project" value="UniProtKB-UniRule"/>
</dbReference>
<gene>
    <name evidence="5" type="primary">PUB17</name>
    <name evidence="5" type="ORF">KSP39_PZI005733</name>
</gene>
<dbReference type="SUPFAM" id="SSF57850">
    <property type="entry name" value="RING/U-box"/>
    <property type="match status" value="1"/>
</dbReference>
<dbReference type="Proteomes" id="UP001418222">
    <property type="component" value="Unassembled WGS sequence"/>
</dbReference>
<reference evidence="5 6" key="1">
    <citation type="journal article" date="2022" name="Nat. Plants">
        <title>Genomes of leafy and leafless Platanthera orchids illuminate the evolution of mycoheterotrophy.</title>
        <authorList>
            <person name="Li M.H."/>
            <person name="Liu K.W."/>
            <person name="Li Z."/>
            <person name="Lu H.C."/>
            <person name="Ye Q.L."/>
            <person name="Zhang D."/>
            <person name="Wang J.Y."/>
            <person name="Li Y.F."/>
            <person name="Zhong Z.M."/>
            <person name="Liu X."/>
            <person name="Yu X."/>
            <person name="Liu D.K."/>
            <person name="Tu X.D."/>
            <person name="Liu B."/>
            <person name="Hao Y."/>
            <person name="Liao X.Y."/>
            <person name="Jiang Y.T."/>
            <person name="Sun W.H."/>
            <person name="Chen J."/>
            <person name="Chen Y.Q."/>
            <person name="Ai Y."/>
            <person name="Zhai J.W."/>
            <person name="Wu S.S."/>
            <person name="Zhou Z."/>
            <person name="Hsiao Y.Y."/>
            <person name="Wu W.L."/>
            <person name="Chen Y.Y."/>
            <person name="Lin Y.F."/>
            <person name="Hsu J.L."/>
            <person name="Li C.Y."/>
            <person name="Wang Z.W."/>
            <person name="Zhao X."/>
            <person name="Zhong W.Y."/>
            <person name="Ma X.K."/>
            <person name="Ma L."/>
            <person name="Huang J."/>
            <person name="Chen G.Z."/>
            <person name="Huang M.Z."/>
            <person name="Huang L."/>
            <person name="Peng D.H."/>
            <person name="Luo Y.B."/>
            <person name="Zou S.Q."/>
            <person name="Chen S.P."/>
            <person name="Lan S."/>
            <person name="Tsai W.C."/>
            <person name="Van de Peer Y."/>
            <person name="Liu Z.J."/>
        </authorList>
    </citation>
    <scope>NUCLEOTIDE SEQUENCE [LARGE SCALE GENOMIC DNA]</scope>
    <source>
        <strain evidence="5">Lor287</strain>
    </source>
</reference>
<dbReference type="EC" id="2.3.2.27" evidence="3"/>
<comment type="caution">
    <text evidence="5">The sequence shown here is derived from an EMBL/GenBank/DDBJ whole genome shotgun (WGS) entry which is preliminary data.</text>
</comment>
<dbReference type="CDD" id="cd16664">
    <property type="entry name" value="RING-Ubox_PUB"/>
    <property type="match status" value="1"/>
</dbReference>
<comment type="pathway">
    <text evidence="1 3">Protein modification; protein ubiquitination.</text>
</comment>
<dbReference type="InterPro" id="IPR045185">
    <property type="entry name" value="PUB22/23/24-like"/>
</dbReference>
<evidence type="ECO:0000259" key="4">
    <source>
        <dbReference type="PROSITE" id="PS51698"/>
    </source>
</evidence>
<dbReference type="SMART" id="SM00504">
    <property type="entry name" value="Ubox"/>
    <property type="match status" value="1"/>
</dbReference>
<dbReference type="Gene3D" id="3.30.40.10">
    <property type="entry name" value="Zinc/RING finger domain, C3HC4 (zinc finger)"/>
    <property type="match status" value="1"/>
</dbReference>
<dbReference type="EMBL" id="JBBWWQ010000004">
    <property type="protein sequence ID" value="KAK8948520.1"/>
    <property type="molecule type" value="Genomic_DNA"/>
</dbReference>
<dbReference type="InterPro" id="IPR013083">
    <property type="entry name" value="Znf_RING/FYVE/PHD"/>
</dbReference>
<proteinExistence type="predicted"/>
<dbReference type="PROSITE" id="PS51698">
    <property type="entry name" value="U_BOX"/>
    <property type="match status" value="1"/>
</dbReference>
<keyword evidence="6" id="KW-1185">Reference proteome</keyword>
<evidence type="ECO:0000313" key="5">
    <source>
        <dbReference type="EMBL" id="KAK8948520.1"/>
    </source>
</evidence>
<dbReference type="PANTHER" id="PTHR22849">
    <property type="entry name" value="WDSAM1 PROTEIN"/>
    <property type="match status" value="1"/>
</dbReference>
<dbReference type="Pfam" id="PF04564">
    <property type="entry name" value="U-box"/>
    <property type="match status" value="1"/>
</dbReference>
<dbReference type="AlphaFoldDB" id="A0AAP0BRG4"/>